<dbReference type="Gene3D" id="3.40.50.300">
    <property type="entry name" value="P-loop containing nucleotide triphosphate hydrolases"/>
    <property type="match status" value="1"/>
</dbReference>
<dbReference type="GO" id="GO:0046316">
    <property type="term" value="F:gluconokinase activity"/>
    <property type="evidence" value="ECO:0007669"/>
    <property type="project" value="UniProtKB-EC"/>
</dbReference>
<dbReference type="NCBIfam" id="TIGR01313">
    <property type="entry name" value="therm_gnt_kin"/>
    <property type="match status" value="1"/>
</dbReference>
<evidence type="ECO:0000256" key="6">
    <source>
        <dbReference type="ARBA" id="ARBA00022777"/>
    </source>
</evidence>
<evidence type="ECO:0000256" key="5">
    <source>
        <dbReference type="ARBA" id="ARBA00022741"/>
    </source>
</evidence>
<dbReference type="RefSeq" id="WP_139176684.1">
    <property type="nucleotide sequence ID" value="NZ_FNPX01000017.1"/>
</dbReference>
<keyword evidence="6 10" id="KW-0418">Kinase</keyword>
<dbReference type="OrthoDB" id="9795716at2"/>
<evidence type="ECO:0000256" key="10">
    <source>
        <dbReference type="RuleBase" id="RU363066"/>
    </source>
</evidence>
<evidence type="ECO:0000256" key="2">
    <source>
        <dbReference type="ARBA" id="ARBA00008420"/>
    </source>
</evidence>
<comment type="similarity">
    <text evidence="2 10">Belongs to the gluconokinase GntK/GntV family.</text>
</comment>
<comment type="pathway">
    <text evidence="1">Carbohydrate acid metabolism.</text>
</comment>
<keyword evidence="4 10" id="KW-0808">Transferase</keyword>
<proteinExistence type="inferred from homology"/>
<dbReference type="GO" id="GO:0005524">
    <property type="term" value="F:ATP binding"/>
    <property type="evidence" value="ECO:0007669"/>
    <property type="project" value="UniProtKB-KW"/>
</dbReference>
<dbReference type="EMBL" id="FNPX01000017">
    <property type="protein sequence ID" value="SDZ50004.1"/>
    <property type="molecule type" value="Genomic_DNA"/>
</dbReference>
<dbReference type="SUPFAM" id="SSF52540">
    <property type="entry name" value="P-loop containing nucleoside triphosphate hydrolases"/>
    <property type="match status" value="1"/>
</dbReference>
<evidence type="ECO:0000256" key="7">
    <source>
        <dbReference type="ARBA" id="ARBA00022840"/>
    </source>
</evidence>
<organism evidence="11 12">
    <name type="scientific">Jannaschia faecimaris</name>
    <dbReference type="NCBI Taxonomy" id="1244108"/>
    <lineage>
        <taxon>Bacteria</taxon>
        <taxon>Pseudomonadati</taxon>
        <taxon>Pseudomonadota</taxon>
        <taxon>Alphaproteobacteria</taxon>
        <taxon>Rhodobacterales</taxon>
        <taxon>Roseobacteraceae</taxon>
        <taxon>Jannaschia</taxon>
    </lineage>
</organism>
<reference evidence="12" key="1">
    <citation type="submission" date="2016-10" db="EMBL/GenBank/DDBJ databases">
        <authorList>
            <person name="Varghese N."/>
            <person name="Submissions S."/>
        </authorList>
    </citation>
    <scope>NUCLEOTIDE SEQUENCE [LARGE SCALE GENOMIC DNA]</scope>
    <source>
        <strain evidence="12">DSM 100420</strain>
    </source>
</reference>
<dbReference type="Pfam" id="PF13671">
    <property type="entry name" value="AAA_33"/>
    <property type="match status" value="1"/>
</dbReference>
<dbReference type="Proteomes" id="UP000198914">
    <property type="component" value="Unassembled WGS sequence"/>
</dbReference>
<dbReference type="InterPro" id="IPR027417">
    <property type="entry name" value="P-loop_NTPase"/>
</dbReference>
<dbReference type="FunFam" id="3.40.50.300:FF:000522">
    <property type="entry name" value="Gluconokinase"/>
    <property type="match status" value="1"/>
</dbReference>
<keyword evidence="5 10" id="KW-0547">Nucleotide-binding</keyword>
<protein>
    <recommendedName>
        <fullName evidence="3 10">Gluconokinase</fullName>
        <ecNumber evidence="3 10">2.7.1.12</ecNumber>
    </recommendedName>
</protein>
<dbReference type="EC" id="2.7.1.12" evidence="3 10"/>
<keyword evidence="12" id="KW-1185">Reference proteome</keyword>
<dbReference type="GO" id="GO:0019521">
    <property type="term" value="P:D-gluconate metabolic process"/>
    <property type="evidence" value="ECO:0007669"/>
    <property type="project" value="UniProtKB-KW"/>
</dbReference>
<evidence type="ECO:0000313" key="12">
    <source>
        <dbReference type="Proteomes" id="UP000198914"/>
    </source>
</evidence>
<dbReference type="GO" id="GO:0005737">
    <property type="term" value="C:cytoplasm"/>
    <property type="evidence" value="ECO:0007669"/>
    <property type="project" value="TreeGrafter"/>
</dbReference>
<sequence>MTGFYVVMGVSGCGKSTVGKGLAQALGGTFIDGDDLHPKANIEKMSAGTPLTDEDRWPWLQAVGESLRQGEPPRVVACSALKRVYRDRIIAAAGLPVVFAHLHGSYAVLSDRMSKRDGHFMPTKLLDSQLATLEMPGTDERAVTLDIDQPPEALIAATVDAVTVIDR</sequence>
<dbReference type="PANTHER" id="PTHR43442:SF3">
    <property type="entry name" value="GLUCONOKINASE-RELATED"/>
    <property type="match status" value="1"/>
</dbReference>
<gene>
    <name evidence="11" type="ORF">SAMN05444004_11761</name>
</gene>
<evidence type="ECO:0000256" key="1">
    <source>
        <dbReference type="ARBA" id="ARBA00004761"/>
    </source>
</evidence>
<dbReference type="CDD" id="cd02021">
    <property type="entry name" value="GntK"/>
    <property type="match status" value="1"/>
</dbReference>
<accession>A0A1H3TID4</accession>
<evidence type="ECO:0000256" key="8">
    <source>
        <dbReference type="ARBA" id="ARBA00023064"/>
    </source>
</evidence>
<comment type="catalytic activity">
    <reaction evidence="9 10">
        <text>D-gluconate + ATP = 6-phospho-D-gluconate + ADP + H(+)</text>
        <dbReference type="Rhea" id="RHEA:19433"/>
        <dbReference type="ChEBI" id="CHEBI:15378"/>
        <dbReference type="ChEBI" id="CHEBI:18391"/>
        <dbReference type="ChEBI" id="CHEBI:30616"/>
        <dbReference type="ChEBI" id="CHEBI:58759"/>
        <dbReference type="ChEBI" id="CHEBI:456216"/>
        <dbReference type="EC" id="2.7.1.12"/>
    </reaction>
</comment>
<name>A0A1H3TID4_9RHOB</name>
<keyword evidence="7 10" id="KW-0067">ATP-binding</keyword>
<evidence type="ECO:0000256" key="9">
    <source>
        <dbReference type="ARBA" id="ARBA00048090"/>
    </source>
</evidence>
<evidence type="ECO:0000256" key="4">
    <source>
        <dbReference type="ARBA" id="ARBA00022679"/>
    </source>
</evidence>
<evidence type="ECO:0000313" key="11">
    <source>
        <dbReference type="EMBL" id="SDZ50004.1"/>
    </source>
</evidence>
<dbReference type="PANTHER" id="PTHR43442">
    <property type="entry name" value="GLUCONOKINASE-RELATED"/>
    <property type="match status" value="1"/>
</dbReference>
<keyword evidence="8" id="KW-0311">Gluconate utilization</keyword>
<evidence type="ECO:0000256" key="3">
    <source>
        <dbReference type="ARBA" id="ARBA00012054"/>
    </source>
</evidence>
<dbReference type="InterPro" id="IPR006001">
    <property type="entry name" value="Therm_gnt_kin"/>
</dbReference>
<dbReference type="AlphaFoldDB" id="A0A1H3TID4"/>
<dbReference type="STRING" id="1244108.SAMN05444004_11761"/>